<dbReference type="EMBL" id="JBGFUD010005681">
    <property type="protein sequence ID" value="MFH4980525.1"/>
    <property type="molecule type" value="Genomic_DNA"/>
</dbReference>
<dbReference type="AlphaFoldDB" id="A0ABD6EKL9"/>
<gene>
    <name evidence="2" type="ORF">AB6A40_007234</name>
</gene>
<dbReference type="Proteomes" id="UP001608902">
    <property type="component" value="Unassembled WGS sequence"/>
</dbReference>
<accession>A0ABD6EKL9</accession>
<evidence type="ECO:0000313" key="3">
    <source>
        <dbReference type="Proteomes" id="UP001608902"/>
    </source>
</evidence>
<comment type="caution">
    <text evidence="2">The sequence shown here is derived from an EMBL/GenBank/DDBJ whole genome shotgun (WGS) entry which is preliminary data.</text>
</comment>
<proteinExistence type="predicted"/>
<reference evidence="2 3" key="1">
    <citation type="submission" date="2024-08" db="EMBL/GenBank/DDBJ databases">
        <title>Gnathostoma spinigerum genome.</title>
        <authorList>
            <person name="Gonzalez-Bertolin B."/>
            <person name="Monzon S."/>
            <person name="Zaballos A."/>
            <person name="Jimenez P."/>
            <person name="Dekumyoy P."/>
            <person name="Varona S."/>
            <person name="Cuesta I."/>
            <person name="Sumanam S."/>
            <person name="Adisakwattana P."/>
            <person name="Gasser R.B."/>
            <person name="Hernandez-Gonzalez A."/>
            <person name="Young N.D."/>
            <person name="Perteguer M.J."/>
        </authorList>
    </citation>
    <scope>NUCLEOTIDE SEQUENCE [LARGE SCALE GENOMIC DNA]</scope>
    <source>
        <strain evidence="2">AL3</strain>
        <tissue evidence="2">Liver</tissue>
    </source>
</reference>
<evidence type="ECO:0000313" key="2">
    <source>
        <dbReference type="EMBL" id="MFH4980525.1"/>
    </source>
</evidence>
<keyword evidence="1" id="KW-0472">Membrane</keyword>
<keyword evidence="1" id="KW-0812">Transmembrane</keyword>
<keyword evidence="3" id="KW-1185">Reference proteome</keyword>
<evidence type="ECO:0000256" key="1">
    <source>
        <dbReference type="SAM" id="Phobius"/>
    </source>
</evidence>
<sequence>MVLLLLKELFDWTSYLFFESIILYFAAAKLFVTVILAPAMTVSKLPWIVTGHIWKFSTLLFPFLRTGKLSSADKASQTSLNDSDETVHDYTEGKDEIELASEAYDECSTLQGAEDTSESSQFYIEDTYGLHTESRVKAALLQSDDNEFLEVFKEKWVPGSCLVNESLKAAMKERVLLANAFRKRTSSSELCTTPKKSQVVYAYGPSECC</sequence>
<organism evidence="2 3">
    <name type="scientific">Gnathostoma spinigerum</name>
    <dbReference type="NCBI Taxonomy" id="75299"/>
    <lineage>
        <taxon>Eukaryota</taxon>
        <taxon>Metazoa</taxon>
        <taxon>Ecdysozoa</taxon>
        <taxon>Nematoda</taxon>
        <taxon>Chromadorea</taxon>
        <taxon>Rhabditida</taxon>
        <taxon>Spirurina</taxon>
        <taxon>Gnathostomatomorpha</taxon>
        <taxon>Gnathostomatoidea</taxon>
        <taxon>Gnathostomatidae</taxon>
        <taxon>Gnathostoma</taxon>
    </lineage>
</organism>
<protein>
    <submittedName>
        <fullName evidence="2">Uncharacterized protein</fullName>
    </submittedName>
</protein>
<keyword evidence="1" id="KW-1133">Transmembrane helix</keyword>
<feature type="transmembrane region" description="Helical" evidence="1">
    <location>
        <begin position="21"/>
        <end position="39"/>
    </location>
</feature>
<name>A0ABD6EKL9_9BILA</name>